<dbReference type="InterPro" id="IPR050111">
    <property type="entry name" value="C-type_lectin/snaclec_domain"/>
</dbReference>
<protein>
    <recommendedName>
        <fullName evidence="2">C-type lectin domain-containing protein</fullName>
    </recommendedName>
</protein>
<sequence length="467" mass="53320">MHNVVWIVSVLITAVSSGTAVGLVNNIQSALSYLHKQMVHLRADVKQVRKHVAILPVHLNGTRHFESNLIREELTSKSNTNLTSHKDQQLSTSDKIIEGKLEIIEHSVNIMKGKIDKTEKDVDDIKTIVSNIVYDLPNIKTMINITKHIEDDIEYMKDDISTIKGFNGMKNEIIKSVESKNFELETKINEYGNAISNTTASNEICNTDYYHSDLENIAAKISFIEDNINNVTLGILKLENSVGHSKSEMDIFRNEINNITEIFRTLERKFNNSEELPKAIGSNIKTLQTTISLVPEQISTLQGIISSDANKLEQIHSMINDIKTVLENNIEETKSCNPPYIMVPDLACLLFDSSYRTWDGAVKFCQENRGLHLAIVDTEEKCQALNKYIRRQEYSYRWWLGGNDRTGSWTWSNGKPVTEGWQKEGNQLYAQPNQDEGHNTCIYWWKGYDGLWDSSCSEEYRAICQKY</sequence>
<organism evidence="3 4">
    <name type="scientific">Meganyctiphanes norvegica</name>
    <name type="common">Northern krill</name>
    <name type="synonym">Thysanopoda norvegica</name>
    <dbReference type="NCBI Taxonomy" id="48144"/>
    <lineage>
        <taxon>Eukaryota</taxon>
        <taxon>Metazoa</taxon>
        <taxon>Ecdysozoa</taxon>
        <taxon>Arthropoda</taxon>
        <taxon>Crustacea</taxon>
        <taxon>Multicrustacea</taxon>
        <taxon>Malacostraca</taxon>
        <taxon>Eumalacostraca</taxon>
        <taxon>Eucarida</taxon>
        <taxon>Euphausiacea</taxon>
        <taxon>Euphausiidae</taxon>
        <taxon>Meganyctiphanes</taxon>
    </lineage>
</organism>
<accession>A0AAV2SM17</accession>
<proteinExistence type="predicted"/>
<reference evidence="3 4" key="1">
    <citation type="submission" date="2024-05" db="EMBL/GenBank/DDBJ databases">
        <authorList>
            <person name="Wallberg A."/>
        </authorList>
    </citation>
    <scope>NUCLEOTIDE SEQUENCE [LARGE SCALE GENOMIC DNA]</scope>
</reference>
<feature type="signal peptide" evidence="1">
    <location>
        <begin position="1"/>
        <end position="20"/>
    </location>
</feature>
<dbReference type="CDD" id="cd00037">
    <property type="entry name" value="CLECT"/>
    <property type="match status" value="1"/>
</dbReference>
<dbReference type="InterPro" id="IPR001304">
    <property type="entry name" value="C-type_lectin-like"/>
</dbReference>
<dbReference type="PANTHER" id="PTHR22803">
    <property type="entry name" value="MANNOSE, PHOSPHOLIPASE, LECTIN RECEPTOR RELATED"/>
    <property type="match status" value="1"/>
</dbReference>
<dbReference type="Proteomes" id="UP001497623">
    <property type="component" value="Unassembled WGS sequence"/>
</dbReference>
<dbReference type="InterPro" id="IPR016186">
    <property type="entry name" value="C-type_lectin-like/link_sf"/>
</dbReference>
<gene>
    <name evidence="3" type="ORF">MNOR_LOCUS37993</name>
</gene>
<evidence type="ECO:0000256" key="1">
    <source>
        <dbReference type="SAM" id="SignalP"/>
    </source>
</evidence>
<dbReference type="PROSITE" id="PS50041">
    <property type="entry name" value="C_TYPE_LECTIN_2"/>
    <property type="match status" value="1"/>
</dbReference>
<evidence type="ECO:0000313" key="4">
    <source>
        <dbReference type="Proteomes" id="UP001497623"/>
    </source>
</evidence>
<dbReference type="Pfam" id="PF00059">
    <property type="entry name" value="Lectin_C"/>
    <property type="match status" value="1"/>
</dbReference>
<feature type="domain" description="C-type lectin" evidence="2">
    <location>
        <begin position="348"/>
        <end position="465"/>
    </location>
</feature>
<dbReference type="SUPFAM" id="SSF56436">
    <property type="entry name" value="C-type lectin-like"/>
    <property type="match status" value="1"/>
</dbReference>
<dbReference type="Gene3D" id="3.10.100.10">
    <property type="entry name" value="Mannose-Binding Protein A, subunit A"/>
    <property type="match status" value="1"/>
</dbReference>
<dbReference type="EMBL" id="CAXKWB010081725">
    <property type="protein sequence ID" value="CAL4206083.1"/>
    <property type="molecule type" value="Genomic_DNA"/>
</dbReference>
<evidence type="ECO:0000313" key="3">
    <source>
        <dbReference type="EMBL" id="CAL4206083.1"/>
    </source>
</evidence>
<dbReference type="InterPro" id="IPR016187">
    <property type="entry name" value="CTDL_fold"/>
</dbReference>
<feature type="chain" id="PRO_5043954545" description="C-type lectin domain-containing protein" evidence="1">
    <location>
        <begin position="21"/>
        <end position="467"/>
    </location>
</feature>
<keyword evidence="1" id="KW-0732">Signal</keyword>
<dbReference type="AlphaFoldDB" id="A0AAV2SM17"/>
<dbReference type="Gene3D" id="1.20.5.170">
    <property type="match status" value="1"/>
</dbReference>
<dbReference type="SMART" id="SM00034">
    <property type="entry name" value="CLECT"/>
    <property type="match status" value="1"/>
</dbReference>
<evidence type="ECO:0000259" key="2">
    <source>
        <dbReference type="PROSITE" id="PS50041"/>
    </source>
</evidence>
<keyword evidence="4" id="KW-1185">Reference proteome</keyword>
<name>A0AAV2SM17_MEGNR</name>
<comment type="caution">
    <text evidence="3">The sequence shown here is derived from an EMBL/GenBank/DDBJ whole genome shotgun (WGS) entry which is preliminary data.</text>
</comment>